<accession>A0AAV0LHR8</accession>
<dbReference type="EMBL" id="CAMGYJ010000006">
    <property type="protein sequence ID" value="CAI0433457.1"/>
    <property type="molecule type" value="Genomic_DNA"/>
</dbReference>
<reference evidence="1" key="1">
    <citation type="submission" date="2022-08" db="EMBL/GenBank/DDBJ databases">
        <authorList>
            <person name="Gutierrez-Valencia J."/>
        </authorList>
    </citation>
    <scope>NUCLEOTIDE SEQUENCE</scope>
</reference>
<keyword evidence="2" id="KW-1185">Reference proteome</keyword>
<evidence type="ECO:0000313" key="2">
    <source>
        <dbReference type="Proteomes" id="UP001154282"/>
    </source>
</evidence>
<gene>
    <name evidence="1" type="ORF">LITE_LOCUS23875</name>
</gene>
<proteinExistence type="predicted"/>
<sequence length="23" mass="2671">MSRSAYTSCFYCYIGSYSTYCLT</sequence>
<protein>
    <submittedName>
        <fullName evidence="1">Uncharacterized protein</fullName>
    </submittedName>
</protein>
<name>A0AAV0LHR8_9ROSI</name>
<evidence type="ECO:0000313" key="1">
    <source>
        <dbReference type="EMBL" id="CAI0433457.1"/>
    </source>
</evidence>
<dbReference type="Proteomes" id="UP001154282">
    <property type="component" value="Unassembled WGS sequence"/>
</dbReference>
<dbReference type="AlphaFoldDB" id="A0AAV0LHR8"/>
<comment type="caution">
    <text evidence="1">The sequence shown here is derived from an EMBL/GenBank/DDBJ whole genome shotgun (WGS) entry which is preliminary data.</text>
</comment>
<organism evidence="1 2">
    <name type="scientific">Linum tenue</name>
    <dbReference type="NCBI Taxonomy" id="586396"/>
    <lineage>
        <taxon>Eukaryota</taxon>
        <taxon>Viridiplantae</taxon>
        <taxon>Streptophyta</taxon>
        <taxon>Embryophyta</taxon>
        <taxon>Tracheophyta</taxon>
        <taxon>Spermatophyta</taxon>
        <taxon>Magnoliopsida</taxon>
        <taxon>eudicotyledons</taxon>
        <taxon>Gunneridae</taxon>
        <taxon>Pentapetalae</taxon>
        <taxon>rosids</taxon>
        <taxon>fabids</taxon>
        <taxon>Malpighiales</taxon>
        <taxon>Linaceae</taxon>
        <taxon>Linum</taxon>
    </lineage>
</organism>